<dbReference type="InterPro" id="IPR017150">
    <property type="entry name" value="Pept_M20_glutamate_carboxypep"/>
</dbReference>
<dbReference type="Gene3D" id="3.40.630.10">
    <property type="entry name" value="Zn peptidases"/>
    <property type="match status" value="1"/>
</dbReference>
<evidence type="ECO:0000313" key="7">
    <source>
        <dbReference type="EMBL" id="ACV77344.1"/>
    </source>
</evidence>
<keyword evidence="2" id="KW-0479">Metal-binding</keyword>
<dbReference type="eggNOG" id="COG0624">
    <property type="taxonomic scope" value="Bacteria"/>
</dbReference>
<comment type="cofactor">
    <cofactor evidence="1">
        <name>Zn(2+)</name>
        <dbReference type="ChEBI" id="CHEBI:29105"/>
    </cofactor>
</comment>
<keyword evidence="4" id="KW-0862">Zinc</keyword>
<dbReference type="PANTHER" id="PTHR43808">
    <property type="entry name" value="ACETYLORNITHINE DEACETYLASE"/>
    <property type="match status" value="1"/>
</dbReference>
<keyword evidence="7" id="KW-0121">Carboxypeptidase</keyword>
<dbReference type="Gene3D" id="3.30.70.360">
    <property type="match status" value="1"/>
</dbReference>
<sequence>MTPTGLADLVDRRLPQLLADLEQLVRCESPSADLGAVAASADLIAALGARRLGVEPRRFTVEGCQHVAFRFGTGPIRVLLLAHHDTVWPIGSLAEHPWSIDEAGSPAVLRGPGTVDMKAGLAMAIHAMAAVAERGHDLAGVCLLVTGDEEIGSPTSRALIEEHARGARACLVLEGAGPSGALKTARKGTSWYRIGIVGRAAHAGGEPEKGINAAVELAHLILAVGALGAPEAGTTVTPTVAAAGTTTNTVPAAAVLNIDVRARTAAEQERVHAAMLALAPTVPGATLTVAGGINRPPMPRSSAAGLFAIAGRLADREGLGPLAERSVGGGSDGNFTAALGVPTLDGLGAVGGGAHAADEHVRLDAIGPRTVLLAALIQELAGPEPAAREPG</sequence>
<dbReference type="InParanoid" id="C8XAH9"/>
<feature type="active site" description="Proton acceptor" evidence="5">
    <location>
        <position position="149"/>
    </location>
</feature>
<dbReference type="InterPro" id="IPR002933">
    <property type="entry name" value="Peptidase_M20"/>
</dbReference>
<dbReference type="EC" id="3.4.17.11" evidence="7"/>
<dbReference type="SUPFAM" id="SSF55031">
    <property type="entry name" value="Bacterial exopeptidase dimerisation domain"/>
    <property type="match status" value="1"/>
</dbReference>
<evidence type="ECO:0000259" key="6">
    <source>
        <dbReference type="Pfam" id="PF07687"/>
    </source>
</evidence>
<name>C8XAH9_NAKMY</name>
<feature type="active site" evidence="5">
    <location>
        <position position="85"/>
    </location>
</feature>
<keyword evidence="3 7" id="KW-0378">Hydrolase</keyword>
<evidence type="ECO:0000256" key="4">
    <source>
        <dbReference type="ARBA" id="ARBA00022833"/>
    </source>
</evidence>
<dbReference type="Pfam" id="PF07687">
    <property type="entry name" value="M20_dimer"/>
    <property type="match status" value="1"/>
</dbReference>
<dbReference type="RefSeq" id="WP_015746258.1">
    <property type="nucleotide sequence ID" value="NC_013235.1"/>
</dbReference>
<reference evidence="7 8" key="2">
    <citation type="journal article" date="2010" name="Stand. Genomic Sci.">
        <title>Complete genome sequence of Nakamurella multipartita type strain (Y-104).</title>
        <authorList>
            <person name="Tice H."/>
            <person name="Mayilraj S."/>
            <person name="Sims D."/>
            <person name="Lapidus A."/>
            <person name="Nolan M."/>
            <person name="Lucas S."/>
            <person name="Glavina Del Rio T."/>
            <person name="Copeland A."/>
            <person name="Cheng J.F."/>
            <person name="Meincke L."/>
            <person name="Bruce D."/>
            <person name="Goodwin L."/>
            <person name="Pitluck S."/>
            <person name="Ivanova N."/>
            <person name="Mavromatis K."/>
            <person name="Ovchinnikova G."/>
            <person name="Pati A."/>
            <person name="Chen A."/>
            <person name="Palaniappan K."/>
            <person name="Land M."/>
            <person name="Hauser L."/>
            <person name="Chang Y.J."/>
            <person name="Jeffries C.D."/>
            <person name="Detter J.C."/>
            <person name="Brettin T."/>
            <person name="Rohde M."/>
            <person name="Goker M."/>
            <person name="Bristow J."/>
            <person name="Eisen J.A."/>
            <person name="Markowitz V."/>
            <person name="Hugenholtz P."/>
            <person name="Kyrpides N.C."/>
            <person name="Klenk H.P."/>
            <person name="Chen F."/>
        </authorList>
    </citation>
    <scope>NUCLEOTIDE SEQUENCE [LARGE SCALE GENOMIC DNA]</scope>
    <source>
        <strain evidence="8">ATCC 700099 / DSM 44233 / CIP 104796 / JCM 9543 / NBRC 105858 / Y-104</strain>
    </source>
</reference>
<dbReference type="PANTHER" id="PTHR43808:SF9">
    <property type="entry name" value="BLL0789 PROTEIN"/>
    <property type="match status" value="1"/>
</dbReference>
<accession>C8XAH9</accession>
<keyword evidence="7" id="KW-0645">Protease</keyword>
<dbReference type="EMBL" id="CP001737">
    <property type="protein sequence ID" value="ACV77344.1"/>
    <property type="molecule type" value="Genomic_DNA"/>
</dbReference>
<dbReference type="GO" id="GO:0004180">
    <property type="term" value="F:carboxypeptidase activity"/>
    <property type="evidence" value="ECO:0007669"/>
    <property type="project" value="UniProtKB-KW"/>
</dbReference>
<feature type="domain" description="Peptidase M20 dimerisation" evidence="6">
    <location>
        <begin position="184"/>
        <end position="278"/>
    </location>
</feature>
<proteinExistence type="predicted"/>
<evidence type="ECO:0000256" key="1">
    <source>
        <dbReference type="ARBA" id="ARBA00001947"/>
    </source>
</evidence>
<dbReference type="Pfam" id="PF01546">
    <property type="entry name" value="Peptidase_M20"/>
    <property type="match status" value="1"/>
</dbReference>
<dbReference type="InterPro" id="IPR036264">
    <property type="entry name" value="Bact_exopeptidase_dim_dom"/>
</dbReference>
<dbReference type="KEGG" id="nml:Namu_0934"/>
<dbReference type="PIRSF" id="PIRSF037238">
    <property type="entry name" value="Carboxypeptidase_G2"/>
    <property type="match status" value="1"/>
</dbReference>
<dbReference type="SUPFAM" id="SSF53187">
    <property type="entry name" value="Zn-dependent exopeptidases"/>
    <property type="match status" value="1"/>
</dbReference>
<dbReference type="STRING" id="479431.Namu_0934"/>
<protein>
    <submittedName>
        <fullName evidence="7">Glutamate carboxypeptidase</fullName>
        <ecNumber evidence="7">3.4.17.11</ecNumber>
    </submittedName>
</protein>
<evidence type="ECO:0000256" key="2">
    <source>
        <dbReference type="ARBA" id="ARBA00022723"/>
    </source>
</evidence>
<evidence type="ECO:0000256" key="5">
    <source>
        <dbReference type="PIRSR" id="PIRSR037238-1"/>
    </source>
</evidence>
<dbReference type="Proteomes" id="UP000002218">
    <property type="component" value="Chromosome"/>
</dbReference>
<dbReference type="CDD" id="cd03885">
    <property type="entry name" value="M20_CPDG2"/>
    <property type="match status" value="1"/>
</dbReference>
<keyword evidence="8" id="KW-1185">Reference proteome</keyword>
<gene>
    <name evidence="7" type="ordered locus">Namu_0934</name>
</gene>
<evidence type="ECO:0000313" key="8">
    <source>
        <dbReference type="Proteomes" id="UP000002218"/>
    </source>
</evidence>
<dbReference type="AlphaFoldDB" id="C8XAH9"/>
<dbReference type="PROSITE" id="PS00759">
    <property type="entry name" value="ARGE_DAPE_CPG2_2"/>
    <property type="match status" value="1"/>
</dbReference>
<dbReference type="PROSITE" id="PS00758">
    <property type="entry name" value="ARGE_DAPE_CPG2_1"/>
    <property type="match status" value="1"/>
</dbReference>
<evidence type="ECO:0000256" key="3">
    <source>
        <dbReference type="ARBA" id="ARBA00022801"/>
    </source>
</evidence>
<reference evidence="8" key="1">
    <citation type="submission" date="2009-09" db="EMBL/GenBank/DDBJ databases">
        <title>The complete genome of Nakamurella multipartita DSM 44233.</title>
        <authorList>
            <consortium name="US DOE Joint Genome Institute (JGI-PGF)"/>
            <person name="Lucas S."/>
            <person name="Copeland A."/>
            <person name="Lapidus A."/>
            <person name="Glavina del Rio T."/>
            <person name="Dalin E."/>
            <person name="Tice H."/>
            <person name="Bruce D."/>
            <person name="Goodwin L."/>
            <person name="Pitluck S."/>
            <person name="Kyrpides N."/>
            <person name="Mavromatis K."/>
            <person name="Ivanova N."/>
            <person name="Ovchinnikova G."/>
            <person name="Sims D."/>
            <person name="Meincke L."/>
            <person name="Brettin T."/>
            <person name="Detter J.C."/>
            <person name="Han C."/>
            <person name="Larimer F."/>
            <person name="Land M."/>
            <person name="Hauser L."/>
            <person name="Markowitz V."/>
            <person name="Cheng J.-F."/>
            <person name="Hugenholtz P."/>
            <person name="Woyke T."/>
            <person name="Wu D."/>
            <person name="Klenk H.-P."/>
            <person name="Eisen J.A."/>
        </authorList>
    </citation>
    <scope>NUCLEOTIDE SEQUENCE [LARGE SCALE GENOMIC DNA]</scope>
    <source>
        <strain evidence="8">ATCC 700099 / DSM 44233 / CIP 104796 / JCM 9543 / NBRC 105858 / Y-104</strain>
    </source>
</reference>
<dbReference type="GO" id="GO:0046872">
    <property type="term" value="F:metal ion binding"/>
    <property type="evidence" value="ECO:0007669"/>
    <property type="project" value="UniProtKB-KW"/>
</dbReference>
<dbReference type="InterPro" id="IPR050072">
    <property type="entry name" value="Peptidase_M20A"/>
</dbReference>
<organism evidence="7 8">
    <name type="scientific">Nakamurella multipartita (strain ATCC 700099 / DSM 44233 / CIP 104796 / JCM 9543 / NBRC 105858 / Y-104)</name>
    <name type="common">Microsphaera multipartita</name>
    <dbReference type="NCBI Taxonomy" id="479431"/>
    <lineage>
        <taxon>Bacteria</taxon>
        <taxon>Bacillati</taxon>
        <taxon>Actinomycetota</taxon>
        <taxon>Actinomycetes</taxon>
        <taxon>Nakamurellales</taxon>
        <taxon>Nakamurellaceae</taxon>
        <taxon>Nakamurella</taxon>
    </lineage>
</organism>
<dbReference type="InterPro" id="IPR001261">
    <property type="entry name" value="ArgE/DapE_CS"/>
</dbReference>
<dbReference type="InterPro" id="IPR011650">
    <property type="entry name" value="Peptidase_M20_dimer"/>
</dbReference>
<dbReference type="HOGENOM" id="CLU_021802_7_0_11"/>